<dbReference type="GO" id="GO:0016491">
    <property type="term" value="F:oxidoreductase activity"/>
    <property type="evidence" value="ECO:0007669"/>
    <property type="project" value="TreeGrafter"/>
</dbReference>
<proteinExistence type="inferred from homology"/>
<dbReference type="PANTHER" id="PTHR43544">
    <property type="entry name" value="SHORT-CHAIN DEHYDROGENASE/REDUCTASE"/>
    <property type="match status" value="1"/>
</dbReference>
<dbReference type="Gene3D" id="3.40.50.720">
    <property type="entry name" value="NAD(P)-binding Rossmann-like Domain"/>
    <property type="match status" value="1"/>
</dbReference>
<reference evidence="2" key="1">
    <citation type="journal article" date="2022" name="G3 (Bethesda)">
        <title>High quality genome of the basidiomycete yeast Dioszegia hungarica PDD-24b-2 isolated from cloud water.</title>
        <authorList>
            <person name="Jarrige D."/>
            <person name="Haridas S."/>
            <person name="Bleykasten-Grosshans C."/>
            <person name="Joly M."/>
            <person name="Nadalig T."/>
            <person name="Sancelme M."/>
            <person name="Vuilleumier S."/>
            <person name="Grigoriev I.V."/>
            <person name="Amato P."/>
            <person name="Bringel F."/>
        </authorList>
    </citation>
    <scope>NUCLEOTIDE SEQUENCE</scope>
    <source>
        <strain evidence="2">PDD-24b-2</strain>
    </source>
</reference>
<dbReference type="GO" id="GO:0005737">
    <property type="term" value="C:cytoplasm"/>
    <property type="evidence" value="ECO:0007669"/>
    <property type="project" value="TreeGrafter"/>
</dbReference>
<evidence type="ECO:0000313" key="3">
    <source>
        <dbReference type="Proteomes" id="UP001164286"/>
    </source>
</evidence>
<name>A0AA38LPU8_9TREE</name>
<evidence type="ECO:0000313" key="2">
    <source>
        <dbReference type="EMBL" id="KAI9632487.1"/>
    </source>
</evidence>
<evidence type="ECO:0008006" key="4">
    <source>
        <dbReference type="Google" id="ProtNLM"/>
    </source>
</evidence>
<dbReference type="PANTHER" id="PTHR43544:SF12">
    <property type="entry name" value="NAD(P)-BINDING ROSSMANN-FOLD SUPERFAMILY PROTEIN"/>
    <property type="match status" value="1"/>
</dbReference>
<comment type="similarity">
    <text evidence="1">Belongs to the short-chain dehydrogenases/reductases (SDR) family.</text>
</comment>
<organism evidence="2 3">
    <name type="scientific">Dioszegia hungarica</name>
    <dbReference type="NCBI Taxonomy" id="4972"/>
    <lineage>
        <taxon>Eukaryota</taxon>
        <taxon>Fungi</taxon>
        <taxon>Dikarya</taxon>
        <taxon>Basidiomycota</taxon>
        <taxon>Agaricomycotina</taxon>
        <taxon>Tremellomycetes</taxon>
        <taxon>Tremellales</taxon>
        <taxon>Bulleribasidiaceae</taxon>
        <taxon>Dioszegia</taxon>
    </lineage>
</organism>
<comment type="caution">
    <text evidence="2">The sequence shown here is derived from an EMBL/GenBank/DDBJ whole genome shotgun (WGS) entry which is preliminary data.</text>
</comment>
<dbReference type="SUPFAM" id="SSF51735">
    <property type="entry name" value="NAD(P)-binding Rossmann-fold domains"/>
    <property type="match status" value="1"/>
</dbReference>
<evidence type="ECO:0000256" key="1">
    <source>
        <dbReference type="ARBA" id="ARBA00006484"/>
    </source>
</evidence>
<dbReference type="GeneID" id="77725463"/>
<protein>
    <recommendedName>
        <fullName evidence="4">Rossman fold oxidoreductase</fullName>
    </recommendedName>
</protein>
<dbReference type="RefSeq" id="XP_052942264.1">
    <property type="nucleotide sequence ID" value="XM_053086262.1"/>
</dbReference>
<dbReference type="InterPro" id="IPR036291">
    <property type="entry name" value="NAD(P)-bd_dom_sf"/>
</dbReference>
<sequence length="278" mass="29849">MSVAIIQGASGGQALALTSHILRNTGMKVYALTHGKGSGIQDHLGDLAKGDRLTVINGVDLKEERGLEDAARMVKEREGKAAVRLVACFAGILTAEKSLSAIDPATVLSQFQVNTIGHLLTYKHFVPLLPTKKEWRDVSAQWKDGGDPAKGLVGAENSLCWSMSARVGSISGNEKGGWYSYRASKAALNQVIRSLDHELVNKSSSGVAVAYHPGTVLTSFSKAVVGQNAKPDPEHGRFGVEEALEKMTRLMGKVERDGEGTGSWGGGFYDWKGERVEW</sequence>
<dbReference type="Proteomes" id="UP001164286">
    <property type="component" value="Unassembled WGS sequence"/>
</dbReference>
<accession>A0AA38LPU8</accession>
<dbReference type="InterPro" id="IPR051468">
    <property type="entry name" value="Fungal_SecMetab_SDRs"/>
</dbReference>
<dbReference type="EMBL" id="JAKWFO010000014">
    <property type="protein sequence ID" value="KAI9632487.1"/>
    <property type="molecule type" value="Genomic_DNA"/>
</dbReference>
<gene>
    <name evidence="2" type="ORF">MKK02DRAFT_20465</name>
</gene>
<keyword evidence="3" id="KW-1185">Reference proteome</keyword>
<dbReference type="AlphaFoldDB" id="A0AA38LPU8"/>